<sequence>MYKAFHFLFIILIFIVYHVVSFGDTPAPFGVGLKELGDQTMRVEEYNWKGDTVHQTVISWKSQEEKPEELTYLWVNEKQLRQMYAALISCILLLFYFPLSKLISLKSTIKERDPRLTPFWKGVLFILGTGIYTAVLINGIVHYQELLDEATRLLAELEPLMLQDE</sequence>
<accession>A0ABS3E0K4</accession>
<comment type="caution">
    <text evidence="2">The sequence shown here is derived from an EMBL/GenBank/DDBJ whole genome shotgun (WGS) entry which is preliminary data.</text>
</comment>
<gene>
    <name evidence="2" type="ORF">JF544_17935</name>
</gene>
<organism evidence="2 3">
    <name type="scientific">Halobacillus kuroshimensis</name>
    <dbReference type="NCBI Taxonomy" id="302481"/>
    <lineage>
        <taxon>Bacteria</taxon>
        <taxon>Bacillati</taxon>
        <taxon>Bacillota</taxon>
        <taxon>Bacilli</taxon>
        <taxon>Bacillales</taxon>
        <taxon>Bacillaceae</taxon>
        <taxon>Halobacillus</taxon>
    </lineage>
</organism>
<dbReference type="RefSeq" id="WP_206935853.1">
    <property type="nucleotide sequence ID" value="NZ_JAEKJY010000007.1"/>
</dbReference>
<dbReference type="EMBL" id="JAEKJY010000007">
    <property type="protein sequence ID" value="MBN8237130.1"/>
    <property type="molecule type" value="Genomic_DNA"/>
</dbReference>
<evidence type="ECO:0000313" key="2">
    <source>
        <dbReference type="EMBL" id="MBN8237130.1"/>
    </source>
</evidence>
<name>A0ABS3E0K4_9BACI</name>
<evidence type="ECO:0000313" key="3">
    <source>
        <dbReference type="Proteomes" id="UP000663970"/>
    </source>
</evidence>
<proteinExistence type="predicted"/>
<evidence type="ECO:0000256" key="1">
    <source>
        <dbReference type="SAM" id="Phobius"/>
    </source>
</evidence>
<dbReference type="Proteomes" id="UP000663970">
    <property type="component" value="Unassembled WGS sequence"/>
</dbReference>
<protein>
    <submittedName>
        <fullName evidence="2">Uncharacterized protein</fullName>
    </submittedName>
</protein>
<feature type="transmembrane region" description="Helical" evidence="1">
    <location>
        <begin position="82"/>
        <end position="99"/>
    </location>
</feature>
<keyword evidence="1" id="KW-0812">Transmembrane</keyword>
<feature type="transmembrane region" description="Helical" evidence="1">
    <location>
        <begin position="119"/>
        <end position="141"/>
    </location>
</feature>
<keyword evidence="1" id="KW-1133">Transmembrane helix</keyword>
<keyword evidence="1" id="KW-0472">Membrane</keyword>
<reference evidence="2 3" key="1">
    <citation type="submission" date="2020-12" db="EMBL/GenBank/DDBJ databases">
        <title>Oil enriched cultivation method for isolating marine PHA-producing bacteria.</title>
        <authorList>
            <person name="Zheng W."/>
            <person name="Yu S."/>
            <person name="Huang Y."/>
        </authorList>
    </citation>
    <scope>NUCLEOTIDE SEQUENCE [LARGE SCALE GENOMIC DNA]</scope>
    <source>
        <strain evidence="2 3">SY-2-6</strain>
    </source>
</reference>
<keyword evidence="3" id="KW-1185">Reference proteome</keyword>